<proteinExistence type="predicted"/>
<gene>
    <name evidence="1" type="ORF">GZ77_04040</name>
</gene>
<dbReference type="Proteomes" id="UP000028006">
    <property type="component" value="Unassembled WGS sequence"/>
</dbReference>
<dbReference type="EMBL" id="JOKG01000001">
    <property type="protein sequence ID" value="KEQ15733.1"/>
    <property type="molecule type" value="Genomic_DNA"/>
</dbReference>
<sequence length="103" mass="12138">MRKHSSYPELHLRTFNTRNAATPFQSSRLSNKVAALHIHQEDEEQAYAFQQLYQFRFLNMTMSKPIQIAGQGRTTSNSWLLRGVLTQNQRFGMAAQFMFRRRN</sequence>
<organism evidence="1 2">
    <name type="scientific">Endozoicomonas montiporae</name>
    <dbReference type="NCBI Taxonomy" id="1027273"/>
    <lineage>
        <taxon>Bacteria</taxon>
        <taxon>Pseudomonadati</taxon>
        <taxon>Pseudomonadota</taxon>
        <taxon>Gammaproteobacteria</taxon>
        <taxon>Oceanospirillales</taxon>
        <taxon>Endozoicomonadaceae</taxon>
        <taxon>Endozoicomonas</taxon>
    </lineage>
</organism>
<evidence type="ECO:0000313" key="2">
    <source>
        <dbReference type="Proteomes" id="UP000028006"/>
    </source>
</evidence>
<comment type="caution">
    <text evidence="1">The sequence shown here is derived from an EMBL/GenBank/DDBJ whole genome shotgun (WGS) entry which is preliminary data.</text>
</comment>
<protein>
    <submittedName>
        <fullName evidence="1">Uncharacterized protein</fullName>
    </submittedName>
</protein>
<accession>A0A081NBB0</accession>
<reference evidence="1 2" key="1">
    <citation type="submission" date="2014-06" db="EMBL/GenBank/DDBJ databases">
        <title>Whole Genome Sequences of Three Symbiotic Endozoicomonas Bacteria.</title>
        <authorList>
            <person name="Neave M.J."/>
            <person name="Apprill A."/>
            <person name="Voolstra C.R."/>
        </authorList>
    </citation>
    <scope>NUCLEOTIDE SEQUENCE [LARGE SCALE GENOMIC DNA]</scope>
    <source>
        <strain evidence="1 2">LMG 24815</strain>
    </source>
</reference>
<keyword evidence="2" id="KW-1185">Reference proteome</keyword>
<evidence type="ECO:0000313" key="1">
    <source>
        <dbReference type="EMBL" id="KEQ15733.1"/>
    </source>
</evidence>
<name>A0A081NBB0_9GAMM</name>
<dbReference type="AlphaFoldDB" id="A0A081NBB0"/>